<protein>
    <recommendedName>
        <fullName evidence="10">Odorant receptor</fullName>
    </recommendedName>
</protein>
<dbReference type="GO" id="GO:0004984">
    <property type="term" value="F:olfactory receptor activity"/>
    <property type="evidence" value="ECO:0007669"/>
    <property type="project" value="InterPro"/>
</dbReference>
<dbReference type="EMBL" id="KY964983">
    <property type="protein sequence ID" value="ASM47136.1"/>
    <property type="molecule type" value="mRNA"/>
</dbReference>
<dbReference type="InterPro" id="IPR004117">
    <property type="entry name" value="7tm6_olfct_rcpt"/>
</dbReference>
<dbReference type="PANTHER" id="PTHR21137">
    <property type="entry name" value="ODORANT RECEPTOR"/>
    <property type="match status" value="1"/>
</dbReference>
<accession>A0A221I0E6</accession>
<dbReference type="GO" id="GO:0007165">
    <property type="term" value="P:signal transduction"/>
    <property type="evidence" value="ECO:0007669"/>
    <property type="project" value="UniProtKB-KW"/>
</dbReference>
<evidence type="ECO:0000256" key="8">
    <source>
        <dbReference type="ARBA" id="ARBA00023170"/>
    </source>
</evidence>
<evidence type="ECO:0000256" key="2">
    <source>
        <dbReference type="ARBA" id="ARBA00022475"/>
    </source>
</evidence>
<keyword evidence="5 10" id="KW-0552">Olfaction</keyword>
<evidence type="ECO:0000256" key="6">
    <source>
        <dbReference type="ARBA" id="ARBA00022989"/>
    </source>
</evidence>
<gene>
    <name evidence="11" type="primary">OR66</name>
</gene>
<comment type="caution">
    <text evidence="10">Lacks conserved residue(s) required for the propagation of feature annotation.</text>
</comment>
<evidence type="ECO:0000256" key="7">
    <source>
        <dbReference type="ARBA" id="ARBA00023136"/>
    </source>
</evidence>
<dbReference type="AlphaFoldDB" id="A0A221I0E6"/>
<keyword evidence="3 10" id="KW-0716">Sensory transduction</keyword>
<comment type="similarity">
    <text evidence="10">Belongs to the insect chemoreceptor superfamily. Heteromeric odorant receptor channel (TC 1.A.69) family.</text>
</comment>
<sequence length="411" mass="46860">MARGVPEDIELPLSWAASGQSTLKLNIRHLWLFGAWPLSGSWFYDVYNAFCLAMGVWNAVESLLSLYFCWGDMDERTMVFISTFTNACGTAKMAFFMRNRRQYYALARSVEVLMSLQSEFCSADPALADIRRGSQKRGYRLTLGMLLLMFSQYPVWFPMPIIAQPEDRRLPFAQHGWDNNTSYYELSYVVQCVLSTFATQLSNSVDLLFVTVMILTAAEMRILTLRIVSLKSENNEVGLVKRDNVVIGQTENTCDDEMYEKLCQCIESHQKVIRFVKQLENSMSSIVMLQFYFSVLIICVTLFQATYSTDYSSVLKCACYLPVPTGQIFLYCWGAHNITEQAEAVTLAAYSCSWLGASPRFKRALRILMCRAQKPLVITAAHLYPMSKDTFVSLVNASYSFYALLGQMNRR</sequence>
<organism evidence="11">
    <name type="scientific">Schistocerca gregaria</name>
    <name type="common">Desert locust</name>
    <name type="synonym">Gryllus gregarius</name>
    <dbReference type="NCBI Taxonomy" id="7010"/>
    <lineage>
        <taxon>Eukaryota</taxon>
        <taxon>Metazoa</taxon>
        <taxon>Ecdysozoa</taxon>
        <taxon>Arthropoda</taxon>
        <taxon>Hexapoda</taxon>
        <taxon>Insecta</taxon>
        <taxon>Pterygota</taxon>
        <taxon>Neoptera</taxon>
        <taxon>Polyneoptera</taxon>
        <taxon>Orthoptera</taxon>
        <taxon>Caelifera</taxon>
        <taxon>Acrididea</taxon>
        <taxon>Acridomorpha</taxon>
        <taxon>Acridoidea</taxon>
        <taxon>Acrididae</taxon>
        <taxon>Cyrtacanthacridinae</taxon>
        <taxon>Schistocerca</taxon>
    </lineage>
</organism>
<keyword evidence="9 10" id="KW-0807">Transducer</keyword>
<keyword evidence="4 10" id="KW-0812">Transmembrane</keyword>
<feature type="transmembrane region" description="Helical" evidence="10">
    <location>
        <begin position="46"/>
        <end position="70"/>
    </location>
</feature>
<evidence type="ECO:0000313" key="11">
    <source>
        <dbReference type="EMBL" id="ASM47136.1"/>
    </source>
</evidence>
<dbReference type="GO" id="GO:0005549">
    <property type="term" value="F:odorant binding"/>
    <property type="evidence" value="ECO:0007669"/>
    <property type="project" value="InterPro"/>
</dbReference>
<evidence type="ECO:0000256" key="3">
    <source>
        <dbReference type="ARBA" id="ARBA00022606"/>
    </source>
</evidence>
<evidence type="ECO:0000256" key="1">
    <source>
        <dbReference type="ARBA" id="ARBA00004651"/>
    </source>
</evidence>
<dbReference type="Pfam" id="PF02949">
    <property type="entry name" value="7tm_6"/>
    <property type="match status" value="1"/>
</dbReference>
<comment type="subcellular location">
    <subcellularLocation>
        <location evidence="1 10">Cell membrane</location>
        <topology evidence="1 10">Multi-pass membrane protein</topology>
    </subcellularLocation>
</comment>
<feature type="transmembrane region" description="Helical" evidence="10">
    <location>
        <begin position="286"/>
        <end position="307"/>
    </location>
</feature>
<dbReference type="GO" id="GO:0005886">
    <property type="term" value="C:plasma membrane"/>
    <property type="evidence" value="ECO:0007669"/>
    <property type="project" value="UniProtKB-SubCell"/>
</dbReference>
<name>A0A221I0E6_SCHGR</name>
<dbReference type="OrthoDB" id="6604226at2759"/>
<keyword evidence="6 10" id="KW-1133">Transmembrane helix</keyword>
<evidence type="ECO:0000256" key="9">
    <source>
        <dbReference type="ARBA" id="ARBA00023224"/>
    </source>
</evidence>
<keyword evidence="8 10" id="KW-0675">Receptor</keyword>
<dbReference type="PANTHER" id="PTHR21137:SF3">
    <property type="entry name" value="ODORANT RECEPTOR 30A-RELATED"/>
    <property type="match status" value="1"/>
</dbReference>
<keyword evidence="7 10" id="KW-0472">Membrane</keyword>
<keyword evidence="2" id="KW-1003">Cell membrane</keyword>
<evidence type="ECO:0000256" key="4">
    <source>
        <dbReference type="ARBA" id="ARBA00022692"/>
    </source>
</evidence>
<proteinExistence type="evidence at transcript level"/>
<evidence type="ECO:0000256" key="5">
    <source>
        <dbReference type="ARBA" id="ARBA00022725"/>
    </source>
</evidence>
<reference evidence="11" key="1">
    <citation type="journal article" date="2017" name="Int. J. Biol. Sci.">
        <title>In Search For Pheromone Receptors: Certain Members Of The Odorant Receptor Family In The Desert Locust Schistocerca gregaria (Orthoptera: Acrididae) Are Co-expressed With SNMP1.</title>
        <authorList>
            <person name="Pregitzer P."/>
            <person name="Jiang X."/>
            <person name="Grosse-Wilde E."/>
            <person name="Breer H."/>
            <person name="Krieger J."/>
            <person name="Fleischer J."/>
        </authorList>
    </citation>
    <scope>NUCLEOTIDE SEQUENCE</scope>
    <source>
        <tissue evidence="11">Antennae</tissue>
    </source>
</reference>
<feature type="transmembrane region" description="Helical" evidence="10">
    <location>
        <begin position="141"/>
        <end position="163"/>
    </location>
</feature>
<evidence type="ECO:0000256" key="10">
    <source>
        <dbReference type="RuleBase" id="RU351113"/>
    </source>
</evidence>